<evidence type="ECO:0000313" key="3">
    <source>
        <dbReference type="Proteomes" id="UP001603857"/>
    </source>
</evidence>
<comment type="caution">
    <text evidence="2">The sequence shown here is derived from an EMBL/GenBank/DDBJ whole genome shotgun (WGS) entry which is preliminary data.</text>
</comment>
<keyword evidence="1" id="KW-1133">Transmembrane helix</keyword>
<dbReference type="Proteomes" id="UP001603857">
    <property type="component" value="Unassembled WGS sequence"/>
</dbReference>
<dbReference type="InterPro" id="IPR040411">
    <property type="entry name" value="At5g23160-like"/>
</dbReference>
<feature type="transmembrane region" description="Helical" evidence="1">
    <location>
        <begin position="174"/>
        <end position="207"/>
    </location>
</feature>
<keyword evidence="3" id="KW-1185">Reference proteome</keyword>
<name>A0ABD1M7Q7_9FABA</name>
<dbReference type="PANTHER" id="PTHR34379:SF15">
    <property type="entry name" value="PROTEIN, PUTATIVE-RELATED"/>
    <property type="match status" value="1"/>
</dbReference>
<dbReference type="AlphaFoldDB" id="A0ABD1M7Q7"/>
<evidence type="ECO:0000313" key="2">
    <source>
        <dbReference type="EMBL" id="KAL2331771.1"/>
    </source>
</evidence>
<keyword evidence="1" id="KW-0472">Membrane</keyword>
<gene>
    <name evidence="2" type="ORF">Fmac_019352</name>
</gene>
<dbReference type="PANTHER" id="PTHR34379">
    <property type="entry name" value="OS07G0553800 PROTEIN"/>
    <property type="match status" value="1"/>
</dbReference>
<evidence type="ECO:0000256" key="1">
    <source>
        <dbReference type="SAM" id="Phobius"/>
    </source>
</evidence>
<proteinExistence type="predicted"/>
<evidence type="ECO:0008006" key="4">
    <source>
        <dbReference type="Google" id="ProtNLM"/>
    </source>
</evidence>
<keyword evidence="1" id="KW-0812">Transmembrane</keyword>
<protein>
    <recommendedName>
        <fullName evidence="4">Transmembrane protein</fullName>
    </recommendedName>
</protein>
<accession>A0ABD1M7Q7</accession>
<dbReference type="EMBL" id="JBGMDY010000006">
    <property type="protein sequence ID" value="KAL2331771.1"/>
    <property type="molecule type" value="Genomic_DNA"/>
</dbReference>
<sequence>MKNTSKNNRFLTCFRPVVDIDAILEPGATVADRTSSQRFACIPVADKHDTKNSVTKATFSDQDLARNSVVLVPPPSKRTFSKVIKAVVFETLLNTRVRNKNHHGQTQRCFGSSKRGYSTCDEKQAFVVANIQAIKVPEWSSTISSSNSPVSESKIESTKEQVLVEKQKKSHCVGIYWVLISLAVTVFWGKVNVIILTSLLLWFFWIWNASREKGVPKLRIAESKVYKNRRRDHSGRGWLK</sequence>
<organism evidence="2 3">
    <name type="scientific">Flemingia macrophylla</name>
    <dbReference type="NCBI Taxonomy" id="520843"/>
    <lineage>
        <taxon>Eukaryota</taxon>
        <taxon>Viridiplantae</taxon>
        <taxon>Streptophyta</taxon>
        <taxon>Embryophyta</taxon>
        <taxon>Tracheophyta</taxon>
        <taxon>Spermatophyta</taxon>
        <taxon>Magnoliopsida</taxon>
        <taxon>eudicotyledons</taxon>
        <taxon>Gunneridae</taxon>
        <taxon>Pentapetalae</taxon>
        <taxon>rosids</taxon>
        <taxon>fabids</taxon>
        <taxon>Fabales</taxon>
        <taxon>Fabaceae</taxon>
        <taxon>Papilionoideae</taxon>
        <taxon>50 kb inversion clade</taxon>
        <taxon>NPAAA clade</taxon>
        <taxon>indigoferoid/millettioid clade</taxon>
        <taxon>Phaseoleae</taxon>
        <taxon>Flemingia</taxon>
    </lineage>
</organism>
<reference evidence="2 3" key="1">
    <citation type="submission" date="2024-08" db="EMBL/GenBank/DDBJ databases">
        <title>Insights into the chromosomal genome structure of Flemingia macrophylla.</title>
        <authorList>
            <person name="Ding Y."/>
            <person name="Zhao Y."/>
            <person name="Bi W."/>
            <person name="Wu M."/>
            <person name="Zhao G."/>
            <person name="Gong Y."/>
            <person name="Li W."/>
            <person name="Zhang P."/>
        </authorList>
    </citation>
    <scope>NUCLEOTIDE SEQUENCE [LARGE SCALE GENOMIC DNA]</scope>
    <source>
        <strain evidence="2">DYQJB</strain>
        <tissue evidence="2">Leaf</tissue>
    </source>
</reference>